<dbReference type="InterPro" id="IPR050595">
    <property type="entry name" value="Bact_response_regulator"/>
</dbReference>
<dbReference type="Pfam" id="PF00072">
    <property type="entry name" value="Response_reg"/>
    <property type="match status" value="1"/>
</dbReference>
<reference evidence="5 7" key="2">
    <citation type="submission" date="2023-10" db="EMBL/GenBank/DDBJ databases">
        <title>Eight complete genome sequences of bacteria isolated from laboratory stock of Giant Kelp gametophytes.</title>
        <authorList>
            <person name="Tolentino B."/>
            <person name="Nuzhdin S."/>
        </authorList>
    </citation>
    <scope>NUCLEOTIDE SEQUENCE [LARGE SCALE GENOMIC DNA]</scope>
    <source>
        <strain evidence="5 7">LC.270.F.C4</strain>
        <plasmid evidence="5 7">unnamed4</plasmid>
    </source>
</reference>
<evidence type="ECO:0000256" key="2">
    <source>
        <dbReference type="PROSITE-ProRule" id="PRU00169"/>
    </source>
</evidence>
<dbReference type="OrthoDB" id="7857827at2"/>
<evidence type="ECO:0000256" key="1">
    <source>
        <dbReference type="ARBA" id="ARBA00022553"/>
    </source>
</evidence>
<dbReference type="PROSITE" id="PS50110">
    <property type="entry name" value="RESPONSE_REGULATORY"/>
    <property type="match status" value="1"/>
</dbReference>
<dbReference type="SUPFAM" id="SSF52172">
    <property type="entry name" value="CheY-like"/>
    <property type="match status" value="1"/>
</dbReference>
<keyword evidence="5" id="KW-0614">Plasmid</keyword>
<evidence type="ECO:0000313" key="4">
    <source>
        <dbReference type="EMBL" id="PRZ40956.1"/>
    </source>
</evidence>
<evidence type="ECO:0000313" key="6">
    <source>
        <dbReference type="Proteomes" id="UP000237718"/>
    </source>
</evidence>
<gene>
    <name evidence="4" type="ORF">CLV89_1563</name>
    <name evidence="5" type="ORF">R1T40_21575</name>
</gene>
<dbReference type="EMBL" id="CP136707">
    <property type="protein sequence ID" value="WOI35529.1"/>
    <property type="molecule type" value="Genomic_DNA"/>
</dbReference>
<dbReference type="InterPro" id="IPR001789">
    <property type="entry name" value="Sig_transdc_resp-reg_receiver"/>
</dbReference>
<dbReference type="EMBL" id="PVUF01000056">
    <property type="protein sequence ID" value="PRZ40956.1"/>
    <property type="molecule type" value="Genomic_DNA"/>
</dbReference>
<dbReference type="Proteomes" id="UP000237718">
    <property type="component" value="Unassembled WGS sequence"/>
</dbReference>
<name>A0A2T0ZX76_TRISK</name>
<dbReference type="PANTHER" id="PTHR44591">
    <property type="entry name" value="STRESS RESPONSE REGULATOR PROTEIN 1"/>
    <property type="match status" value="1"/>
</dbReference>
<protein>
    <submittedName>
        <fullName evidence="4 5">Response regulator</fullName>
    </submittedName>
</protein>
<keyword evidence="7" id="KW-1185">Reference proteome</keyword>
<feature type="modified residue" description="4-aspartylphosphate" evidence="2">
    <location>
        <position position="85"/>
    </location>
</feature>
<dbReference type="Proteomes" id="UP001302666">
    <property type="component" value="Plasmid unnamed4"/>
</dbReference>
<dbReference type="RefSeq" id="WP_106165742.1">
    <property type="nucleotide sequence ID" value="NZ_CP136707.1"/>
</dbReference>
<dbReference type="Gene3D" id="3.40.50.2300">
    <property type="match status" value="1"/>
</dbReference>
<organism evidence="4 6">
    <name type="scientific">Tritonibacter scottomollicae</name>
    <name type="common">Epibacterium scottomollicae</name>
    <dbReference type="NCBI Taxonomy" id="483013"/>
    <lineage>
        <taxon>Bacteria</taxon>
        <taxon>Pseudomonadati</taxon>
        <taxon>Pseudomonadota</taxon>
        <taxon>Alphaproteobacteria</taxon>
        <taxon>Rhodobacterales</taxon>
        <taxon>Paracoccaceae</taxon>
        <taxon>Tritonibacter</taxon>
    </lineage>
</organism>
<feature type="domain" description="Response regulatory" evidence="3">
    <location>
        <begin position="34"/>
        <end position="152"/>
    </location>
</feature>
<dbReference type="InterPro" id="IPR011006">
    <property type="entry name" value="CheY-like_superfamily"/>
</dbReference>
<keyword evidence="1 2" id="KW-0597">Phosphoprotein</keyword>
<reference evidence="4 6" key="1">
    <citation type="submission" date="2018-03" db="EMBL/GenBank/DDBJ databases">
        <title>Genomic Encyclopedia of Archaeal and Bacterial Type Strains, Phase II (KMG-II): from individual species to whole genera.</title>
        <authorList>
            <person name="Goeker M."/>
        </authorList>
    </citation>
    <scope>NUCLEOTIDE SEQUENCE [LARGE SCALE GENOMIC DNA]</scope>
    <source>
        <strain evidence="4 6">DSM 25328</strain>
    </source>
</reference>
<geneLocation type="plasmid" evidence="5 7">
    <name>unnamed4</name>
</geneLocation>
<evidence type="ECO:0000313" key="5">
    <source>
        <dbReference type="EMBL" id="WOI35529.1"/>
    </source>
</evidence>
<proteinExistence type="predicted"/>
<dbReference type="PANTHER" id="PTHR44591:SF3">
    <property type="entry name" value="RESPONSE REGULATORY DOMAIN-CONTAINING PROTEIN"/>
    <property type="match status" value="1"/>
</dbReference>
<dbReference type="AlphaFoldDB" id="A0A2T0ZX76"/>
<dbReference type="GO" id="GO:0000160">
    <property type="term" value="P:phosphorelay signal transduction system"/>
    <property type="evidence" value="ECO:0007669"/>
    <property type="project" value="InterPro"/>
</dbReference>
<dbReference type="CDD" id="cd00156">
    <property type="entry name" value="REC"/>
    <property type="match status" value="1"/>
</dbReference>
<accession>A0A2T0ZX76</accession>
<sequence length="252" mass="28097">MTSDRPLGNRDLLPSHLRTEIGIEGTAVSKTRLKVLTLDDDNVDRMRLIRICEKSGMSFEYSEAENLSQLRSLLDQEPFDIVFLDHNLGRDSGLDALHMVISHEDQSGAIPIMVTGANDLKIAMDAMRNGCADYLVKEELTVASLTKSVATAVERRMLYAEISASKMVNREVAKVVQRFMLTCGPDIRDILKNSIKKTRGMKALIRNDETLDPQILSDLTVLERGCLDLTTFVDDLDSVLHGLRASARDPNH</sequence>
<evidence type="ECO:0000313" key="7">
    <source>
        <dbReference type="Proteomes" id="UP001302666"/>
    </source>
</evidence>
<evidence type="ECO:0000259" key="3">
    <source>
        <dbReference type="PROSITE" id="PS50110"/>
    </source>
</evidence>
<dbReference type="SMART" id="SM00448">
    <property type="entry name" value="REC"/>
    <property type="match status" value="1"/>
</dbReference>